<evidence type="ECO:0000256" key="1">
    <source>
        <dbReference type="SAM" id="MobiDB-lite"/>
    </source>
</evidence>
<evidence type="ECO:0000256" key="2">
    <source>
        <dbReference type="SAM" id="Phobius"/>
    </source>
</evidence>
<dbReference type="EMBL" id="JAZHXI010000008">
    <property type="protein sequence ID" value="KAL2068720.1"/>
    <property type="molecule type" value="Genomic_DNA"/>
</dbReference>
<sequence length="275" mass="29486">MNYNSSDPQTHFHDAPESIVYDQSPSYNSPEAVPYQEHYTPEKTLNDTNPKVMDVGMGTRRRLGDMTARRFWLIFGFVCALVIAASVGGAVGGSMAVKKDADWYVTSEDHLNLTYSFILSAVSSSTPTAAGAFTSPTTSSSTSQSSSFTPSTSTSSSSPAAPTIFPAPSKTCQNGTTYASLFLSGENGGVKPGTGLTFTRLCNRGAVLNNIGSTYAYNLEDCIEICVGINFWPGTRRCTSVVYRPEGKDRPVNCWAADRTGAFSEEEGLFMGLLS</sequence>
<gene>
    <name evidence="3" type="ORF">VTL71DRAFT_15058</name>
</gene>
<accession>A0ABR4CFJ4</accession>
<keyword evidence="2" id="KW-0472">Membrane</keyword>
<keyword evidence="4" id="KW-1185">Reference proteome</keyword>
<proteinExistence type="predicted"/>
<protein>
    <submittedName>
        <fullName evidence="3">Uncharacterized protein</fullName>
    </submittedName>
</protein>
<evidence type="ECO:0000313" key="4">
    <source>
        <dbReference type="Proteomes" id="UP001595075"/>
    </source>
</evidence>
<dbReference type="Proteomes" id="UP001595075">
    <property type="component" value="Unassembled WGS sequence"/>
</dbReference>
<keyword evidence="2" id="KW-0812">Transmembrane</keyword>
<keyword evidence="2" id="KW-1133">Transmembrane helix</keyword>
<feature type="transmembrane region" description="Helical" evidence="2">
    <location>
        <begin position="71"/>
        <end position="93"/>
    </location>
</feature>
<evidence type="ECO:0000313" key="3">
    <source>
        <dbReference type="EMBL" id="KAL2068720.1"/>
    </source>
</evidence>
<feature type="region of interest" description="Disordered" evidence="1">
    <location>
        <begin position="130"/>
        <end position="161"/>
    </location>
</feature>
<organism evidence="3 4">
    <name type="scientific">Oculimacula yallundae</name>
    <dbReference type="NCBI Taxonomy" id="86028"/>
    <lineage>
        <taxon>Eukaryota</taxon>
        <taxon>Fungi</taxon>
        <taxon>Dikarya</taxon>
        <taxon>Ascomycota</taxon>
        <taxon>Pezizomycotina</taxon>
        <taxon>Leotiomycetes</taxon>
        <taxon>Helotiales</taxon>
        <taxon>Ploettnerulaceae</taxon>
        <taxon>Oculimacula</taxon>
    </lineage>
</organism>
<reference evidence="3 4" key="1">
    <citation type="journal article" date="2024" name="Commun. Biol.">
        <title>Comparative genomic analysis of thermophilic fungi reveals convergent evolutionary adaptations and gene losses.</title>
        <authorList>
            <person name="Steindorff A.S."/>
            <person name="Aguilar-Pontes M.V."/>
            <person name="Robinson A.J."/>
            <person name="Andreopoulos B."/>
            <person name="LaButti K."/>
            <person name="Kuo A."/>
            <person name="Mondo S."/>
            <person name="Riley R."/>
            <person name="Otillar R."/>
            <person name="Haridas S."/>
            <person name="Lipzen A."/>
            <person name="Grimwood J."/>
            <person name="Schmutz J."/>
            <person name="Clum A."/>
            <person name="Reid I.D."/>
            <person name="Moisan M.C."/>
            <person name="Butler G."/>
            <person name="Nguyen T.T.M."/>
            <person name="Dewar K."/>
            <person name="Conant G."/>
            <person name="Drula E."/>
            <person name="Henrissat B."/>
            <person name="Hansel C."/>
            <person name="Singer S."/>
            <person name="Hutchinson M.I."/>
            <person name="de Vries R.P."/>
            <person name="Natvig D.O."/>
            <person name="Powell A.J."/>
            <person name="Tsang A."/>
            <person name="Grigoriev I.V."/>
        </authorList>
    </citation>
    <scope>NUCLEOTIDE SEQUENCE [LARGE SCALE GENOMIC DNA]</scope>
    <source>
        <strain evidence="3 4">CBS 494.80</strain>
    </source>
</reference>
<name>A0ABR4CFJ4_9HELO</name>
<comment type="caution">
    <text evidence="3">The sequence shown here is derived from an EMBL/GenBank/DDBJ whole genome shotgun (WGS) entry which is preliminary data.</text>
</comment>